<feature type="domain" description="MrpA C-terminal/MbhD" evidence="9">
    <location>
        <begin position="18"/>
        <end position="80"/>
    </location>
</feature>
<sequence>MNLLDGLWGVLDLLLVAVLLLLAMAAVLSSDRRRSMMLFIVFGLVLALVWARLHAPDIALAEAAIGAGLGGALLMATLRRDTHQQTDQFPQHPVVLWGVGVLVMVLGTAIAWGLFSVLPTVEQTWRKGAAVDAQLAFSGVSHPVTAVLLNFRAWDTLLELAVLLAAIFGIRALGYVRSAYVTEVAFSQLAVWLVPLLILMAGYVLWAGAHSPGGAFQAGALLAGAGILLRLAGYSHAGLPTTRWLVRLGLVAGTGVFLLVGLGLLGWGQGFLHYPIAYAKWWILLIEMLATVSIGMTLTLAFMGGIPQKEAA</sequence>
<comment type="similarity">
    <text evidence="2">Belongs to the CPA3 antiporters (TC 2.A.63) subunit B family.</text>
</comment>
<gene>
    <name evidence="10" type="ORF">SAMN05660964_01088</name>
</gene>
<feature type="transmembrane region" description="Helical" evidence="7">
    <location>
        <begin position="189"/>
        <end position="209"/>
    </location>
</feature>
<dbReference type="InterPro" id="IPR007182">
    <property type="entry name" value="MnhB"/>
</dbReference>
<dbReference type="Proteomes" id="UP000199397">
    <property type="component" value="Unassembled WGS sequence"/>
</dbReference>
<organism evidence="10 11">
    <name type="scientific">Thiothrix caldifontis</name>
    <dbReference type="NCBI Taxonomy" id="525918"/>
    <lineage>
        <taxon>Bacteria</taxon>
        <taxon>Pseudomonadati</taxon>
        <taxon>Pseudomonadota</taxon>
        <taxon>Gammaproteobacteria</taxon>
        <taxon>Thiotrichales</taxon>
        <taxon>Thiotrichaceae</taxon>
        <taxon>Thiothrix</taxon>
    </lineage>
</organism>
<feature type="transmembrane region" description="Helical" evidence="7">
    <location>
        <begin position="94"/>
        <end position="115"/>
    </location>
</feature>
<dbReference type="InterPro" id="IPR050622">
    <property type="entry name" value="CPA3_antiporter_subunitB"/>
</dbReference>
<dbReference type="Pfam" id="PF04039">
    <property type="entry name" value="MnhB"/>
    <property type="match status" value="1"/>
</dbReference>
<dbReference type="PANTHER" id="PTHR33932:SF4">
    <property type="entry name" value="NA(+)_H(+) ANTIPORTER SUBUNIT B"/>
    <property type="match status" value="1"/>
</dbReference>
<evidence type="ECO:0000313" key="10">
    <source>
        <dbReference type="EMBL" id="SEA19855.1"/>
    </source>
</evidence>
<feature type="transmembrane region" description="Helical" evidence="7">
    <location>
        <begin position="6"/>
        <end position="28"/>
    </location>
</feature>
<feature type="transmembrane region" description="Helical" evidence="7">
    <location>
        <begin position="215"/>
        <end position="232"/>
    </location>
</feature>
<keyword evidence="4 7" id="KW-0812">Transmembrane</keyword>
<dbReference type="EMBL" id="FNQP01000005">
    <property type="protein sequence ID" value="SEA19855.1"/>
    <property type="molecule type" value="Genomic_DNA"/>
</dbReference>
<dbReference type="RefSeq" id="WP_093066186.1">
    <property type="nucleotide sequence ID" value="NZ_FNQP01000005.1"/>
</dbReference>
<dbReference type="InterPro" id="IPR025383">
    <property type="entry name" value="MrpA_C/MbhD"/>
</dbReference>
<feature type="transmembrane region" description="Helical" evidence="7">
    <location>
        <begin position="157"/>
        <end position="177"/>
    </location>
</feature>
<evidence type="ECO:0000256" key="4">
    <source>
        <dbReference type="ARBA" id="ARBA00022692"/>
    </source>
</evidence>
<evidence type="ECO:0000256" key="6">
    <source>
        <dbReference type="ARBA" id="ARBA00023136"/>
    </source>
</evidence>
<evidence type="ECO:0000313" key="11">
    <source>
        <dbReference type="Proteomes" id="UP000199397"/>
    </source>
</evidence>
<feature type="domain" description="Na+/H+ antiporter MnhB subunit-related protein" evidence="8">
    <location>
        <begin position="189"/>
        <end position="291"/>
    </location>
</feature>
<dbReference type="Pfam" id="PF13244">
    <property type="entry name" value="MbhD"/>
    <property type="match status" value="1"/>
</dbReference>
<dbReference type="OrthoDB" id="4962908at2"/>
<proteinExistence type="inferred from homology"/>
<evidence type="ECO:0000256" key="3">
    <source>
        <dbReference type="ARBA" id="ARBA00022475"/>
    </source>
</evidence>
<dbReference type="PANTHER" id="PTHR33932">
    <property type="entry name" value="NA(+)/H(+) ANTIPORTER SUBUNIT B"/>
    <property type="match status" value="1"/>
</dbReference>
<dbReference type="AlphaFoldDB" id="A0A1H3Z872"/>
<evidence type="ECO:0000256" key="7">
    <source>
        <dbReference type="SAM" id="Phobius"/>
    </source>
</evidence>
<evidence type="ECO:0000256" key="2">
    <source>
        <dbReference type="ARBA" id="ARBA00009425"/>
    </source>
</evidence>
<evidence type="ECO:0000259" key="9">
    <source>
        <dbReference type="Pfam" id="PF13244"/>
    </source>
</evidence>
<feature type="transmembrane region" description="Helical" evidence="7">
    <location>
        <begin position="59"/>
        <end position="78"/>
    </location>
</feature>
<evidence type="ECO:0000259" key="8">
    <source>
        <dbReference type="Pfam" id="PF04039"/>
    </source>
</evidence>
<evidence type="ECO:0000256" key="5">
    <source>
        <dbReference type="ARBA" id="ARBA00022989"/>
    </source>
</evidence>
<comment type="subcellular location">
    <subcellularLocation>
        <location evidence="1">Cell membrane</location>
        <topology evidence="1">Multi-pass membrane protein</topology>
    </subcellularLocation>
</comment>
<accession>A0A1H3Z872</accession>
<keyword evidence="11" id="KW-1185">Reference proteome</keyword>
<feature type="transmembrane region" description="Helical" evidence="7">
    <location>
        <begin position="279"/>
        <end position="303"/>
    </location>
</feature>
<feature type="transmembrane region" description="Helical" evidence="7">
    <location>
        <begin position="244"/>
        <end position="267"/>
    </location>
</feature>
<keyword evidence="5 7" id="KW-1133">Transmembrane helix</keyword>
<reference evidence="10 11" key="1">
    <citation type="submission" date="2016-10" db="EMBL/GenBank/DDBJ databases">
        <authorList>
            <person name="de Groot N.N."/>
        </authorList>
    </citation>
    <scope>NUCLEOTIDE SEQUENCE [LARGE SCALE GENOMIC DNA]</scope>
    <source>
        <strain evidence="10 11">DSM 21228</strain>
    </source>
</reference>
<feature type="transmembrane region" description="Helical" evidence="7">
    <location>
        <begin position="35"/>
        <end position="53"/>
    </location>
</feature>
<protein>
    <submittedName>
        <fullName evidence="10">Uncharacterized MnhB-related membrane protein</fullName>
    </submittedName>
</protein>
<dbReference type="GO" id="GO:0005886">
    <property type="term" value="C:plasma membrane"/>
    <property type="evidence" value="ECO:0007669"/>
    <property type="project" value="UniProtKB-SubCell"/>
</dbReference>
<evidence type="ECO:0000256" key="1">
    <source>
        <dbReference type="ARBA" id="ARBA00004651"/>
    </source>
</evidence>
<keyword evidence="3" id="KW-1003">Cell membrane</keyword>
<name>A0A1H3Z872_9GAMM</name>
<keyword evidence="6 7" id="KW-0472">Membrane</keyword>
<dbReference type="STRING" id="525918.SAMN05660964_01088"/>